<feature type="domain" description="DUF3291" evidence="1">
    <location>
        <begin position="8"/>
        <end position="164"/>
    </location>
</feature>
<accession>A0A081RZT6</accession>
<proteinExistence type="predicted"/>
<evidence type="ECO:0000313" key="2">
    <source>
        <dbReference type="EMBL" id="KER04189.1"/>
    </source>
</evidence>
<gene>
    <name evidence="2" type="ORF">MEG1DRAFT_01119</name>
</gene>
<sequence>MTSKACLMTFSILRAPYGDIQVQEFDDRTPDVFLEAEKSKGFIDRAKPVEDIVWMTNYQKDWGRWGPFAVPRFYLDGICNGHTKQAQTLSLWRDLESVSHFAYYGPLHKEALRLRKDWFGKQNWPIYVVWWVSEHHQPCWREACHRLEHLHDYGVTPYAFTFKQPFDAQSEPYVLCSGVNQENRDVTRMD</sequence>
<dbReference type="Proteomes" id="UP000028002">
    <property type="component" value="Unassembled WGS sequence"/>
</dbReference>
<comment type="caution">
    <text evidence="2">The sequence shown here is derived from an EMBL/GenBank/DDBJ whole genome shotgun (WGS) entry which is preliminary data.</text>
</comment>
<protein>
    <recommendedName>
        <fullName evidence="1">DUF3291 domain-containing protein</fullName>
    </recommendedName>
</protein>
<evidence type="ECO:0000313" key="3">
    <source>
        <dbReference type="Proteomes" id="UP000028002"/>
    </source>
</evidence>
<reference evidence="2 3" key="1">
    <citation type="submission" date="2014-03" db="EMBL/GenBank/DDBJ databases">
        <title>Draft Genome of Photorhabdus temperata Meg1.</title>
        <authorList>
            <person name="Hurst S.G.IV."/>
            <person name="Morris K."/>
            <person name="Thomas K."/>
            <person name="Tisa L.S."/>
        </authorList>
    </citation>
    <scope>NUCLEOTIDE SEQUENCE [LARGE SCALE GENOMIC DNA]</scope>
    <source>
        <strain evidence="2 3">Meg1</strain>
    </source>
</reference>
<evidence type="ECO:0000259" key="1">
    <source>
        <dbReference type="Pfam" id="PF11695"/>
    </source>
</evidence>
<dbReference type="PATRIC" id="fig|1393735.3.peg.1158"/>
<name>A0A081RZT6_PHOTE</name>
<dbReference type="EMBL" id="JGVH01000013">
    <property type="protein sequence ID" value="KER04189.1"/>
    <property type="molecule type" value="Genomic_DNA"/>
</dbReference>
<dbReference type="Pfam" id="PF11695">
    <property type="entry name" value="DUF3291"/>
    <property type="match status" value="1"/>
</dbReference>
<dbReference type="RefSeq" id="WP_072008834.1">
    <property type="nucleotide sequence ID" value="NZ_CAWLUD010000013.1"/>
</dbReference>
<dbReference type="AlphaFoldDB" id="A0A081RZT6"/>
<organism evidence="2 3">
    <name type="scientific">Photorhabdus temperata subsp. temperata Meg1</name>
    <dbReference type="NCBI Taxonomy" id="1393735"/>
    <lineage>
        <taxon>Bacteria</taxon>
        <taxon>Pseudomonadati</taxon>
        <taxon>Pseudomonadota</taxon>
        <taxon>Gammaproteobacteria</taxon>
        <taxon>Enterobacterales</taxon>
        <taxon>Morganellaceae</taxon>
        <taxon>Photorhabdus</taxon>
    </lineage>
</organism>
<dbReference type="InterPro" id="IPR021708">
    <property type="entry name" value="DUF3291"/>
</dbReference>